<evidence type="ECO:0008006" key="4">
    <source>
        <dbReference type="Google" id="ProtNLM"/>
    </source>
</evidence>
<keyword evidence="3" id="KW-1185">Reference proteome</keyword>
<feature type="region of interest" description="Disordered" evidence="1">
    <location>
        <begin position="1067"/>
        <end position="1115"/>
    </location>
</feature>
<proteinExistence type="predicted"/>
<feature type="compositionally biased region" description="Low complexity" evidence="1">
    <location>
        <begin position="432"/>
        <end position="443"/>
    </location>
</feature>
<evidence type="ECO:0000256" key="1">
    <source>
        <dbReference type="SAM" id="MobiDB-lite"/>
    </source>
</evidence>
<feature type="compositionally biased region" description="Basic and acidic residues" evidence="1">
    <location>
        <begin position="118"/>
        <end position="127"/>
    </location>
</feature>
<dbReference type="Gene3D" id="2.60.120.10">
    <property type="entry name" value="Jelly Rolls"/>
    <property type="match status" value="1"/>
</dbReference>
<feature type="region of interest" description="Disordered" evidence="1">
    <location>
        <begin position="97"/>
        <end position="189"/>
    </location>
</feature>
<feature type="compositionally biased region" description="Basic residues" evidence="1">
    <location>
        <begin position="1138"/>
        <end position="1148"/>
    </location>
</feature>
<feature type="region of interest" description="Disordered" evidence="1">
    <location>
        <begin position="1238"/>
        <end position="1258"/>
    </location>
</feature>
<organism evidence="2 3">
    <name type="scientific">Lucilia cuprina</name>
    <name type="common">Green bottle fly</name>
    <name type="synonym">Australian sheep blowfly</name>
    <dbReference type="NCBI Taxonomy" id="7375"/>
    <lineage>
        <taxon>Eukaryota</taxon>
        <taxon>Metazoa</taxon>
        <taxon>Ecdysozoa</taxon>
        <taxon>Arthropoda</taxon>
        <taxon>Hexapoda</taxon>
        <taxon>Insecta</taxon>
        <taxon>Pterygota</taxon>
        <taxon>Neoptera</taxon>
        <taxon>Endopterygota</taxon>
        <taxon>Diptera</taxon>
        <taxon>Brachycera</taxon>
        <taxon>Muscomorpha</taxon>
        <taxon>Oestroidea</taxon>
        <taxon>Calliphoridae</taxon>
        <taxon>Luciliinae</taxon>
        <taxon>Lucilia</taxon>
    </lineage>
</organism>
<feature type="compositionally biased region" description="Low complexity" evidence="1">
    <location>
        <begin position="160"/>
        <end position="181"/>
    </location>
</feature>
<feature type="compositionally biased region" description="Polar residues" evidence="1">
    <location>
        <begin position="543"/>
        <end position="554"/>
    </location>
</feature>
<feature type="compositionally biased region" description="Polar residues" evidence="1">
    <location>
        <begin position="228"/>
        <end position="250"/>
    </location>
</feature>
<dbReference type="InterPro" id="IPR011051">
    <property type="entry name" value="RmlC_Cupin_sf"/>
</dbReference>
<gene>
    <name evidence="2" type="ORF">FF38_02017</name>
</gene>
<dbReference type="Proteomes" id="UP000037069">
    <property type="component" value="Unassembled WGS sequence"/>
</dbReference>
<feature type="compositionally biased region" description="Polar residues" evidence="1">
    <location>
        <begin position="312"/>
        <end position="325"/>
    </location>
</feature>
<dbReference type="OrthoDB" id="7872933at2759"/>
<protein>
    <recommendedName>
        <fullName evidence="4">Mif2/CENP-C cupin domain-containing protein</fullName>
    </recommendedName>
</protein>
<feature type="region of interest" description="Disordered" evidence="1">
    <location>
        <begin position="426"/>
        <end position="459"/>
    </location>
</feature>
<feature type="region of interest" description="Disordered" evidence="1">
    <location>
        <begin position="1138"/>
        <end position="1159"/>
    </location>
</feature>
<feature type="region of interest" description="Disordered" evidence="1">
    <location>
        <begin position="818"/>
        <end position="1050"/>
    </location>
</feature>
<reference evidence="2 3" key="1">
    <citation type="journal article" date="2015" name="Nat. Commun.">
        <title>Lucilia cuprina genome unlocks parasitic fly biology to underpin future interventions.</title>
        <authorList>
            <person name="Anstead C.A."/>
            <person name="Korhonen P.K."/>
            <person name="Young N.D."/>
            <person name="Hall R.S."/>
            <person name="Jex A.R."/>
            <person name="Murali S.C."/>
            <person name="Hughes D.S."/>
            <person name="Lee S.F."/>
            <person name="Perry T."/>
            <person name="Stroehlein A.J."/>
            <person name="Ansell B.R."/>
            <person name="Breugelmans B."/>
            <person name="Hofmann A."/>
            <person name="Qu J."/>
            <person name="Dugan S."/>
            <person name="Lee S.L."/>
            <person name="Chao H."/>
            <person name="Dinh H."/>
            <person name="Han Y."/>
            <person name="Doddapaneni H.V."/>
            <person name="Worley K.C."/>
            <person name="Muzny D.M."/>
            <person name="Ioannidis P."/>
            <person name="Waterhouse R.M."/>
            <person name="Zdobnov E.M."/>
            <person name="James P.J."/>
            <person name="Bagnall N.H."/>
            <person name="Kotze A.C."/>
            <person name="Gibbs R.A."/>
            <person name="Richards S."/>
            <person name="Batterham P."/>
            <person name="Gasser R.B."/>
        </authorList>
    </citation>
    <scope>NUCLEOTIDE SEQUENCE [LARGE SCALE GENOMIC DNA]</scope>
    <source>
        <strain evidence="2 3">LS</strain>
        <tissue evidence="2">Full body</tissue>
    </source>
</reference>
<sequence length="1390" mass="156439">MSRASTSLDLSEFFSNDDSDGHRLAEYLQKRRGGVQRQNFLFMNCETQRLSLNVQLEKLPPSQQDTACENNENQKKNAEECINNGVANASVEQEMATMHGEAEVPSESIPGCSTNAVNDKEPKDSKIKQLPNKNVFPVSPNRPLSPSGPLNPMSPSRPQSPVNPLSPSRPLSPRLSSIRKSGGVSPGDRLRRYSLKRLSKMCVGRRTLLQEFESTVSETNFEPPVCSTPLSQPQQEKTLVSSPTSSNSPGTENLEPNTTENNSPAGNDTCCGHTDTLIRTLQRKDEELKNYMESILENTLKKIQTQEKENNKNSMTETNATTSPLKRTYTMERGNSPGQVILTPDRETAVQSPPPGRLLRSRTQPSPSKILKTPERSQNRSMISIRVKSPHNVISPRHLNKSISHMEQSRANQSNNISQRAAKMLEVSRSLSQQQQQNQNVSQHLKMPQHEVPNTPPRNNVSIVFPTQDVEIPETQEVPFTKENSIVIQSTNQEIPLVVIPVNQTFNRTYGEDIPKNNYTIITAKTKKSKTPSPVPLEEKTPHQTANVNSDDQCNQLNEDNLKLTDILTDDEDETPKAAVSRTIENNSQAPLNLAPSATNIRTKRLRKRSFSRRKLQMDNSQLLITETETEPPPPAHTSKRMVKRKHIPLNRAPGTPLNGERFAQELARMSNYEILDLRKRNSMGRIFAISGRKSMRSHEEAAKKQTQLDNQIEMELLRRNLDEAAEQEIVQNELENMEEEVGEYPPAPDEFRDSMAKQQEVQGEALESSLIDERSTDRISFKNRNSLKQQKQRKSRAKDKPLPDVLKQYLEVSKLLTEKKNLKNSINKSKRSLYTQGHSDSEETNSSPEKMEATRLRSRNTKQSIPYVPSPPKSDGDQITTVKVVSPPPPLSISTRKSVTRLNKQKTTNEAEENSSDTNTTLSEATPPPPPPPGFESDSGVSSNHFNIHPSTTTNNTLSTEQITNTTTQQMNKNNSHTDNDDDQIFKKPLQPAPKVRGRKPKVSKASSNDLVQSTSDSHESTDKSTDTTDGSLRRSKRGQVPLKHSVPHLFQMLFQQANKRMEIREKNKERQKQKSRELSKANRAKHNNNTIQSVSSQKLSKKRNQLPTVPENDPYIAPLVEDVEILTKKKANKIKETKVKRKQNKKSNKDQIQPNDHFECSRIVMNTPPPVDHLNNVFDQLRNTSSTLNTSPPRPPVDPTQIASSSCDLVQKVKPFKVRVARIKSSSQPAVYDAVHVSSSTTTNNNTASSTSNTNNNNSNYELISWLKNISESDNSVARNEEIFKEMRISAASNLSFTELQGVEYAFYDTDEKASLGYLRFKPRQIKPKKKAKRFHLHFVTLVGNFRITANDKESRVGVGDMVAIEKSVYYDIENITDDIGILMVIKK</sequence>
<dbReference type="EMBL" id="JRES01001669">
    <property type="protein sequence ID" value="KNC21032.1"/>
    <property type="molecule type" value="Genomic_DNA"/>
</dbReference>
<feature type="compositionally biased region" description="Polar residues" evidence="1">
    <location>
        <begin position="1089"/>
        <end position="1100"/>
    </location>
</feature>
<feature type="region of interest" description="Disordered" evidence="1">
    <location>
        <begin position="1185"/>
        <end position="1204"/>
    </location>
</feature>
<feature type="compositionally biased region" description="Low complexity" evidence="1">
    <location>
        <begin position="957"/>
        <end position="976"/>
    </location>
</feature>
<feature type="compositionally biased region" description="Basic and acidic residues" evidence="1">
    <location>
        <begin position="1067"/>
        <end position="1082"/>
    </location>
</feature>
<evidence type="ECO:0000313" key="2">
    <source>
        <dbReference type="EMBL" id="KNC21032.1"/>
    </source>
</evidence>
<feature type="compositionally biased region" description="Basic and acidic residues" evidence="1">
    <location>
        <begin position="772"/>
        <end position="781"/>
    </location>
</feature>
<feature type="region of interest" description="Disordered" evidence="1">
    <location>
        <begin position="1"/>
        <end position="20"/>
    </location>
</feature>
<feature type="compositionally biased region" description="Low complexity" evidence="1">
    <location>
        <begin position="251"/>
        <end position="262"/>
    </location>
</feature>
<accession>A0A0L0BLY2</accession>
<feature type="compositionally biased region" description="Polar residues" evidence="1">
    <location>
        <begin position="1"/>
        <end position="16"/>
    </location>
</feature>
<dbReference type="SUPFAM" id="SSF51182">
    <property type="entry name" value="RmlC-like cupins"/>
    <property type="match status" value="1"/>
</dbReference>
<feature type="region of interest" description="Disordered" evidence="1">
    <location>
        <begin position="738"/>
        <end position="806"/>
    </location>
</feature>
<feature type="region of interest" description="Disordered" evidence="1">
    <location>
        <begin position="527"/>
        <end position="554"/>
    </location>
</feature>
<feature type="compositionally biased region" description="Basic and acidic residues" evidence="1">
    <location>
        <begin position="1018"/>
        <end position="1028"/>
    </location>
</feature>
<feature type="region of interest" description="Disordered" evidence="1">
    <location>
        <begin position="302"/>
        <end position="381"/>
    </location>
</feature>
<feature type="compositionally biased region" description="Polar residues" evidence="1">
    <location>
        <begin position="834"/>
        <end position="849"/>
    </location>
</feature>
<feature type="compositionally biased region" description="Polar residues" evidence="1">
    <location>
        <begin position="940"/>
        <end position="956"/>
    </location>
</feature>
<feature type="compositionally biased region" description="Polar residues" evidence="1">
    <location>
        <begin position="893"/>
        <end position="909"/>
    </location>
</feature>
<dbReference type="STRING" id="7375.A0A0L0BLY2"/>
<comment type="caution">
    <text evidence="2">The sequence shown here is derived from an EMBL/GenBank/DDBJ whole genome shotgun (WGS) entry which is preliminary data.</text>
</comment>
<feature type="region of interest" description="Disordered" evidence="1">
    <location>
        <begin position="216"/>
        <end position="271"/>
    </location>
</feature>
<dbReference type="OMA" id="SHEPAWQ"/>
<evidence type="ECO:0000313" key="3">
    <source>
        <dbReference type="Proteomes" id="UP000037069"/>
    </source>
</evidence>
<name>A0A0L0BLY2_LUCCU</name>
<dbReference type="InterPro" id="IPR014710">
    <property type="entry name" value="RmlC-like_jellyroll"/>
</dbReference>
<feature type="compositionally biased region" description="Low complexity" evidence="1">
    <location>
        <begin position="1240"/>
        <end position="1258"/>
    </location>
</feature>